<name>A0A0K1RXW2_9CHRO</name>
<dbReference type="PATRIC" id="fig|1638788.3.peg.1437"/>
<sequence>MKKLPDEKTLLAMLEQFKIAEQQAREICEISTEVALKYQQRMRELREAKQQSEH</sequence>
<dbReference type="KEGG" id="mpk:VL20_1434"/>
<keyword evidence="2" id="KW-1185">Reference proteome</keyword>
<accession>A0A0K1RXW2</accession>
<gene>
    <name evidence="1" type="ORF">VL20_1434</name>
</gene>
<dbReference type="EMBL" id="CP011339">
    <property type="protein sequence ID" value="AKV66603.1"/>
    <property type="molecule type" value="Genomic_DNA"/>
</dbReference>
<protein>
    <submittedName>
        <fullName evidence="1">Uncharacterized protein</fullName>
    </submittedName>
</protein>
<dbReference type="AlphaFoldDB" id="A0A0K1RXW2"/>
<proteinExistence type="predicted"/>
<organism evidence="1 2">
    <name type="scientific">Microcystis panniformis FACHB-1757</name>
    <dbReference type="NCBI Taxonomy" id="1638788"/>
    <lineage>
        <taxon>Bacteria</taxon>
        <taxon>Bacillati</taxon>
        <taxon>Cyanobacteriota</taxon>
        <taxon>Cyanophyceae</taxon>
        <taxon>Oscillatoriophycideae</taxon>
        <taxon>Chroococcales</taxon>
        <taxon>Microcystaceae</taxon>
        <taxon>Microcystis</taxon>
    </lineage>
</organism>
<dbReference type="RefSeq" id="WP_002793099.1">
    <property type="nucleotide sequence ID" value="NZ_CP011339.1"/>
</dbReference>
<evidence type="ECO:0000313" key="2">
    <source>
        <dbReference type="Proteomes" id="UP000068167"/>
    </source>
</evidence>
<evidence type="ECO:0000313" key="1">
    <source>
        <dbReference type="EMBL" id="AKV66603.1"/>
    </source>
</evidence>
<dbReference type="Proteomes" id="UP000068167">
    <property type="component" value="Chromosome"/>
</dbReference>
<reference evidence="1 2" key="1">
    <citation type="journal article" date="2016" name="Stand. Genomic Sci.">
        <title>Complete genome sequence and genomic characterization of Microcystis panniformis FACHB 1757 by third-generation sequencing.</title>
        <authorList>
            <person name="Zhang J.Y."/>
            <person name="Guan R."/>
            <person name="Zhang H.J."/>
            <person name="Li H."/>
            <person name="Xiao P."/>
            <person name="Yu G.L."/>
            <person name="Du L."/>
            <person name="Cao D.M."/>
            <person name="Zhu B.C."/>
            <person name="Li R.H."/>
            <person name="Lu Z.H."/>
        </authorList>
    </citation>
    <scope>NUCLEOTIDE SEQUENCE [LARGE SCALE GENOMIC DNA]</scope>
    <source>
        <strain evidence="1 2">FACHB-1757</strain>
    </source>
</reference>